<evidence type="ECO:0000313" key="1">
    <source>
        <dbReference type="EMBL" id="RED44413.1"/>
    </source>
</evidence>
<accession>A0A3D9H4J0</accession>
<keyword evidence="2" id="KW-1185">Reference proteome</keyword>
<sequence length="31" mass="3583">MKPTAKAKWNIANLTERKLLQNGKSRSKRIT</sequence>
<gene>
    <name evidence="1" type="ORF">DFQ10_10396</name>
</gene>
<dbReference type="Proteomes" id="UP000256980">
    <property type="component" value="Unassembled WGS sequence"/>
</dbReference>
<organism evidence="1 2">
    <name type="scientific">Winogradskyella eximia</name>
    <dbReference type="NCBI Taxonomy" id="262006"/>
    <lineage>
        <taxon>Bacteria</taxon>
        <taxon>Pseudomonadati</taxon>
        <taxon>Bacteroidota</taxon>
        <taxon>Flavobacteriia</taxon>
        <taxon>Flavobacteriales</taxon>
        <taxon>Flavobacteriaceae</taxon>
        <taxon>Winogradskyella</taxon>
    </lineage>
</organism>
<proteinExistence type="predicted"/>
<protein>
    <submittedName>
        <fullName evidence="1">Uncharacterized protein</fullName>
    </submittedName>
</protein>
<name>A0A3D9H4J0_9FLAO</name>
<dbReference type="EMBL" id="QRDV01000003">
    <property type="protein sequence ID" value="RED44413.1"/>
    <property type="molecule type" value="Genomic_DNA"/>
</dbReference>
<reference evidence="1 2" key="1">
    <citation type="submission" date="2018-07" db="EMBL/GenBank/DDBJ databases">
        <title>Genomic Encyclopedia of Type Strains, Phase III (KMG-III): the genomes of soil and plant-associated and newly described type strains.</title>
        <authorList>
            <person name="Whitman W."/>
        </authorList>
    </citation>
    <scope>NUCLEOTIDE SEQUENCE [LARGE SCALE GENOMIC DNA]</scope>
    <source>
        <strain evidence="1 2">CECT 7946</strain>
    </source>
</reference>
<dbReference type="AlphaFoldDB" id="A0A3D9H4J0"/>
<comment type="caution">
    <text evidence="1">The sequence shown here is derived from an EMBL/GenBank/DDBJ whole genome shotgun (WGS) entry which is preliminary data.</text>
</comment>
<evidence type="ECO:0000313" key="2">
    <source>
        <dbReference type="Proteomes" id="UP000256980"/>
    </source>
</evidence>